<feature type="compositionally biased region" description="Polar residues" evidence="3">
    <location>
        <begin position="344"/>
        <end position="357"/>
    </location>
</feature>
<feature type="compositionally biased region" description="Basic and acidic residues" evidence="3">
    <location>
        <begin position="264"/>
        <end position="284"/>
    </location>
</feature>
<dbReference type="Pfam" id="PF04802">
    <property type="entry name" value="PP4R3"/>
    <property type="match status" value="1"/>
</dbReference>
<dbReference type="InterPro" id="IPR002740">
    <property type="entry name" value="EVE_domain"/>
</dbReference>
<dbReference type="InterPro" id="IPR006887">
    <property type="entry name" value="P4R3-like_central_dom"/>
</dbReference>
<dbReference type="InterPro" id="IPR055236">
    <property type="entry name" value="EVH1_PP4R3"/>
</dbReference>
<feature type="non-terminal residue" evidence="7">
    <location>
        <position position="1228"/>
    </location>
</feature>
<feature type="domain" description="PP4R3 EVH1-like" evidence="6">
    <location>
        <begin position="431"/>
        <end position="533"/>
    </location>
</feature>
<evidence type="ECO:0000256" key="3">
    <source>
        <dbReference type="SAM" id="MobiDB-lite"/>
    </source>
</evidence>
<dbReference type="GO" id="GO:0006974">
    <property type="term" value="P:DNA damage response"/>
    <property type="evidence" value="ECO:0007669"/>
    <property type="project" value="TreeGrafter"/>
</dbReference>
<dbReference type="Gene3D" id="3.10.590.10">
    <property type="entry name" value="ph1033 like domains"/>
    <property type="match status" value="2"/>
</dbReference>
<evidence type="ECO:0000313" key="8">
    <source>
        <dbReference type="Proteomes" id="UP000310158"/>
    </source>
</evidence>
<dbReference type="InterPro" id="IPR047197">
    <property type="entry name" value="THYN1-like_EVE"/>
</dbReference>
<feature type="region of interest" description="Disordered" evidence="3">
    <location>
        <begin position="1168"/>
        <end position="1228"/>
    </location>
</feature>
<dbReference type="GO" id="GO:0072542">
    <property type="term" value="F:protein phosphatase activator activity"/>
    <property type="evidence" value="ECO:0007669"/>
    <property type="project" value="TreeGrafter"/>
</dbReference>
<feature type="domain" description="EVE" evidence="4">
    <location>
        <begin position="11"/>
        <end position="65"/>
    </location>
</feature>
<evidence type="ECO:0000256" key="1">
    <source>
        <dbReference type="ARBA" id="ARBA00004123"/>
    </source>
</evidence>
<accession>A0A4S4LMZ3</accession>
<protein>
    <recommendedName>
        <fullName evidence="9">Serine/threonine-protein phosphatase 4 regulatory subunit 3-like central domain-containing protein</fullName>
    </recommendedName>
</protein>
<dbReference type="InterPro" id="IPR011993">
    <property type="entry name" value="PH-like_dom_sf"/>
</dbReference>
<feature type="compositionally biased region" description="Pro residues" evidence="3">
    <location>
        <begin position="321"/>
        <end position="330"/>
    </location>
</feature>
<keyword evidence="2" id="KW-0539">Nucleus</keyword>
<dbReference type="Pfam" id="PF01878">
    <property type="entry name" value="EVE"/>
    <property type="match status" value="2"/>
</dbReference>
<feature type="region of interest" description="Disordered" evidence="3">
    <location>
        <begin position="248"/>
        <end position="359"/>
    </location>
</feature>
<dbReference type="GO" id="GO:0005654">
    <property type="term" value="C:nucleoplasm"/>
    <property type="evidence" value="ECO:0007669"/>
    <property type="project" value="TreeGrafter"/>
</dbReference>
<dbReference type="Gene3D" id="2.30.29.30">
    <property type="entry name" value="Pleckstrin-homology domain (PH domain)/Phosphotyrosine-binding domain (PTB)"/>
    <property type="match status" value="1"/>
</dbReference>
<dbReference type="GO" id="GO:0030289">
    <property type="term" value="C:protein phosphatase 4 complex"/>
    <property type="evidence" value="ECO:0007669"/>
    <property type="project" value="TreeGrafter"/>
</dbReference>
<comment type="caution">
    <text evidence="7">The sequence shown here is derived from an EMBL/GenBank/DDBJ whole genome shotgun (WGS) entry which is preliminary data.</text>
</comment>
<dbReference type="Proteomes" id="UP000310158">
    <property type="component" value="Unassembled WGS sequence"/>
</dbReference>
<organism evidence="7 8">
    <name type="scientific">Bondarzewia mesenterica</name>
    <dbReference type="NCBI Taxonomy" id="1095465"/>
    <lineage>
        <taxon>Eukaryota</taxon>
        <taxon>Fungi</taxon>
        <taxon>Dikarya</taxon>
        <taxon>Basidiomycota</taxon>
        <taxon>Agaricomycotina</taxon>
        <taxon>Agaricomycetes</taxon>
        <taxon>Russulales</taxon>
        <taxon>Bondarzewiaceae</taxon>
        <taxon>Bondarzewia</taxon>
    </lineage>
</organism>
<sequence length="1228" mass="137728">MAKAQSSDRKQYWLMKAEPNSRIVKGKDVKFSVDDFAAVRTSSWEGVRNHEAKNLMKSMRVGDKVRISDFFARLEEDEGVMLTLVRCVGLDERCYFTTLTARPLVVKEAYPDCRHRHRLGSVRDSLHYTFMVSNLRENDYDSMGAVVREHPYFDPKTDKDKPKWFMVDVTFVARATHFVPLSLLRQIASLAESEPPDEVGYIGSEGVEAVKGMALVNRGRLSVQRVEEDAWGVIEMLAEKGGWDEEKGKIQGVGEAKGKSKTKSNGEKVPEKGKRSGKRSEGAERKRKASSAVEMEEDGEAVGRRTRARRNAGPAAVSISPPQPQPPPTSLSPSDHEHLPPSQDLPSQGPTAPSSDITLHDPSQELSLAQSVGAGQSDPAGAAQQVAEVLNQDILTHDAMNAQSVGQDVQVDQEGVPEEGQSWLPDGHDLKRVKVYELENGRSWMDRGTAFCFGHYDDATQEALLIARSESDYNNVILQTIIRSSDVYQRQQGSDRDETLIVWTEPNGLDYALSFQDPEGCAEVWQFILEVQRIHQNGSGGEFVFLHRPSSNLVYASEERNTGSSSPLHGSGSESGITGMSIVRNGLPQPALGIIGDIDRAIKALSRNNTVREKICDYIKNVDYLKAMIDVMIQAEDLECIDDLQALCSLTQTILTMNDPSLFEYILDDELFLGVIGMLEYDPEFPGYKANYREFFRAAAHFHQPIPMDLAIQKKVHHTYRLQFLKDVALARIIDDSTHNVLTSAIIYSQFDIVSHVQSNVRFLRDVVSLYVDVDGGAKKADKIGVDSEGATVPSGVSEADAADALFQRRHEVLMLVQQLCVMGKAAQIPTRVSLFKTLVDRGLVHVVEWALAQPEATDEGRQSIAVGAEVLMTLLETDLTGVREFALKQLEQAEGAGSSLVPRLCEMMTSSRDLVVQTLMGDALRLILEMPLQDGPDPMMPAKLFARPKDDGKIEKFLELFYKQCIGPLMKPIFDLPDHKQLKEPTMNLTRERANICLSLCDLLSNFTLQHSFRSHFFMLTSKISGHVATLLFSRDRHLRLAALRYFRIHLRKNNRNFIHHLIKEDIFQAIVKLMVQESRRDTLVNSSCQEFFEHIRKDGAQENMKDVIADIMTRQEAQVKQLAEGHYTGSCFRGFIRRWEMNTAPAPLEEEQKPQPPVPLEIRRLEAEEESYFNADDDDDDNAPPLLTAPLLSRQFAGQKRKRQTRLPGMPMRPLRPSSILLPRPP</sequence>
<name>A0A4S4LMZ3_9AGAM</name>
<feature type="domain" description="Serine/threonine-protein phosphatase 4 regulatory subunit 3-like central" evidence="5">
    <location>
        <begin position="598"/>
        <end position="1142"/>
    </location>
</feature>
<feature type="compositionally biased region" description="Acidic residues" evidence="3">
    <location>
        <begin position="1169"/>
        <end position="1184"/>
    </location>
</feature>
<evidence type="ECO:0000259" key="4">
    <source>
        <dbReference type="Pfam" id="PF01878"/>
    </source>
</evidence>
<reference evidence="7 8" key="1">
    <citation type="submission" date="2019-02" db="EMBL/GenBank/DDBJ databases">
        <title>Genome sequencing of the rare red list fungi Bondarzewia mesenterica.</title>
        <authorList>
            <person name="Buettner E."/>
            <person name="Kellner H."/>
        </authorList>
    </citation>
    <scope>NUCLEOTIDE SEQUENCE [LARGE SCALE GENOMIC DNA]</scope>
    <source>
        <strain evidence="7 8">DSM 108281</strain>
    </source>
</reference>
<gene>
    <name evidence="7" type="ORF">EW146_g6920</name>
</gene>
<dbReference type="InterPro" id="IPR015947">
    <property type="entry name" value="PUA-like_sf"/>
</dbReference>
<dbReference type="PANTHER" id="PTHR23318:SF0">
    <property type="entry name" value="SERINE_THREONINE-PROTEIN PHOSPHATASE 4 REGULATORY SUBUNIT 3"/>
    <property type="match status" value="1"/>
</dbReference>
<evidence type="ECO:0000259" key="5">
    <source>
        <dbReference type="Pfam" id="PF04802"/>
    </source>
</evidence>
<dbReference type="OrthoDB" id="27483at2759"/>
<feature type="compositionally biased region" description="Low complexity" evidence="3">
    <location>
        <begin position="1185"/>
        <end position="1194"/>
    </location>
</feature>
<feature type="domain" description="EVE" evidence="4">
    <location>
        <begin position="142"/>
        <end position="235"/>
    </location>
</feature>
<dbReference type="SUPFAM" id="SSF88697">
    <property type="entry name" value="PUA domain-like"/>
    <property type="match status" value="2"/>
</dbReference>
<evidence type="ECO:0008006" key="9">
    <source>
        <dbReference type="Google" id="ProtNLM"/>
    </source>
</evidence>
<dbReference type="CDD" id="cd21133">
    <property type="entry name" value="EVE"/>
    <property type="match status" value="1"/>
</dbReference>
<evidence type="ECO:0000313" key="7">
    <source>
        <dbReference type="EMBL" id="THH13287.1"/>
    </source>
</evidence>
<dbReference type="AlphaFoldDB" id="A0A4S4LMZ3"/>
<dbReference type="SUPFAM" id="SSF50729">
    <property type="entry name" value="PH domain-like"/>
    <property type="match status" value="1"/>
</dbReference>
<dbReference type="InterPro" id="IPR051137">
    <property type="entry name" value="PP4R3-like"/>
</dbReference>
<comment type="subcellular location">
    <subcellularLocation>
        <location evidence="1">Nucleus</location>
    </subcellularLocation>
</comment>
<evidence type="ECO:0000256" key="2">
    <source>
        <dbReference type="ARBA" id="ARBA00023242"/>
    </source>
</evidence>
<keyword evidence="8" id="KW-1185">Reference proteome</keyword>
<dbReference type="Pfam" id="PF22972">
    <property type="entry name" value="EVH1_PP4R3"/>
    <property type="match status" value="1"/>
</dbReference>
<dbReference type="PANTHER" id="PTHR23318">
    <property type="entry name" value="ATP SYNTHASE GAMMA-RELATED"/>
    <property type="match status" value="1"/>
</dbReference>
<feature type="compositionally biased region" description="Low complexity" evidence="3">
    <location>
        <begin position="1208"/>
        <end position="1228"/>
    </location>
</feature>
<dbReference type="InterPro" id="IPR016024">
    <property type="entry name" value="ARM-type_fold"/>
</dbReference>
<evidence type="ECO:0000259" key="6">
    <source>
        <dbReference type="Pfam" id="PF22972"/>
    </source>
</evidence>
<proteinExistence type="predicted"/>
<dbReference type="EMBL" id="SGPL01000369">
    <property type="protein sequence ID" value="THH13287.1"/>
    <property type="molecule type" value="Genomic_DNA"/>
</dbReference>
<dbReference type="SUPFAM" id="SSF48371">
    <property type="entry name" value="ARM repeat"/>
    <property type="match status" value="1"/>
</dbReference>